<dbReference type="InterPro" id="IPR050796">
    <property type="entry name" value="SCF_F-box_component"/>
</dbReference>
<dbReference type="InterPro" id="IPR017451">
    <property type="entry name" value="F-box-assoc_interact_dom"/>
</dbReference>
<dbReference type="InterPro" id="IPR036047">
    <property type="entry name" value="F-box-like_dom_sf"/>
</dbReference>
<dbReference type="Proteomes" id="UP001237642">
    <property type="component" value="Unassembled WGS sequence"/>
</dbReference>
<dbReference type="AlphaFoldDB" id="A0AAD8H2A7"/>
<dbReference type="Pfam" id="PF08268">
    <property type="entry name" value="FBA_3"/>
    <property type="match status" value="1"/>
</dbReference>
<accession>A0AAD8H2A7</accession>
<dbReference type="InterPro" id="IPR013187">
    <property type="entry name" value="F-box-assoc_dom_typ3"/>
</dbReference>
<reference evidence="2" key="1">
    <citation type="submission" date="2023-02" db="EMBL/GenBank/DDBJ databases">
        <title>Genome of toxic invasive species Heracleum sosnowskyi carries increased number of genes despite the absence of recent whole-genome duplications.</title>
        <authorList>
            <person name="Schelkunov M."/>
            <person name="Shtratnikova V."/>
            <person name="Makarenko M."/>
            <person name="Klepikova A."/>
            <person name="Omelchenko D."/>
            <person name="Novikova G."/>
            <person name="Obukhova E."/>
            <person name="Bogdanov V."/>
            <person name="Penin A."/>
            <person name="Logacheva M."/>
        </authorList>
    </citation>
    <scope>NUCLEOTIDE SEQUENCE</scope>
    <source>
        <strain evidence="2">Hsosn_3</strain>
        <tissue evidence="2">Leaf</tissue>
    </source>
</reference>
<keyword evidence="3" id="KW-1185">Reference proteome</keyword>
<evidence type="ECO:0000313" key="3">
    <source>
        <dbReference type="Proteomes" id="UP001237642"/>
    </source>
</evidence>
<dbReference type="InterPro" id="IPR001810">
    <property type="entry name" value="F-box_dom"/>
</dbReference>
<evidence type="ECO:0000313" key="2">
    <source>
        <dbReference type="EMBL" id="KAK1358360.1"/>
    </source>
</evidence>
<dbReference type="InterPro" id="IPR011043">
    <property type="entry name" value="Gal_Oxase/kelch_b-propeller"/>
</dbReference>
<dbReference type="NCBIfam" id="TIGR01640">
    <property type="entry name" value="F_box_assoc_1"/>
    <property type="match status" value="1"/>
</dbReference>
<evidence type="ECO:0000259" key="1">
    <source>
        <dbReference type="PROSITE" id="PS50181"/>
    </source>
</evidence>
<dbReference type="Pfam" id="PF00646">
    <property type="entry name" value="F-box"/>
    <property type="match status" value="1"/>
</dbReference>
<proteinExistence type="predicted"/>
<comment type="caution">
    <text evidence="2">The sequence shown here is derived from an EMBL/GenBank/DDBJ whole genome shotgun (WGS) entry which is preliminary data.</text>
</comment>
<gene>
    <name evidence="2" type="ORF">POM88_051616</name>
</gene>
<dbReference type="EMBL" id="JAUIZM010000011">
    <property type="protein sequence ID" value="KAK1358360.1"/>
    <property type="molecule type" value="Genomic_DNA"/>
</dbReference>
<feature type="domain" description="F-box" evidence="1">
    <location>
        <begin position="1"/>
        <end position="47"/>
    </location>
</feature>
<dbReference type="SMART" id="SM00256">
    <property type="entry name" value="FBOX"/>
    <property type="match status" value="1"/>
</dbReference>
<dbReference type="Gene3D" id="1.20.1280.50">
    <property type="match status" value="1"/>
</dbReference>
<reference evidence="2" key="2">
    <citation type="submission" date="2023-05" db="EMBL/GenBank/DDBJ databases">
        <authorList>
            <person name="Schelkunov M.I."/>
        </authorList>
    </citation>
    <scope>NUCLEOTIDE SEQUENCE</scope>
    <source>
        <strain evidence="2">Hsosn_3</strain>
        <tissue evidence="2">Leaf</tissue>
    </source>
</reference>
<dbReference type="SUPFAM" id="SSF81383">
    <property type="entry name" value="F-box domain"/>
    <property type="match status" value="1"/>
</dbReference>
<sequence length="360" mass="40968">MASINHLYEEIIIKILSWLPVLSLLKCKSVCKLWKSIISDPHFIQAHLTISHNKPAPFSLLRVVSGGTLRDFFIDTRGENSKKLTLPEYMSGMLFYVRSCNGLVTLANMNVGVLYIWNPLTRLFKLLPKPKRNPLCFFDLGFANNLGFGFDSVSYDYKILRVVFGGFACGVDEVFVVVVELYSVNADCWREIEVPEEMQGFKCYRFSRCVCVGGGVLYFEGMDGIMSFDLHDEVFGLCRYPDEGERMSDVLEFDGSVAVIFKSGRRGSVYSLWKLDGDGGNFSWTKMFKIEPDVKIDYVLLYLGDGQFFAKNYGVGYFFYDIRKNGDKKFPPLACPIRECMSAIQFTGSLVSLEGFERRE</sequence>
<dbReference type="CDD" id="cd22157">
    <property type="entry name" value="F-box_AtFBW1-like"/>
    <property type="match status" value="1"/>
</dbReference>
<dbReference type="PROSITE" id="PS50181">
    <property type="entry name" value="FBOX"/>
    <property type="match status" value="1"/>
</dbReference>
<dbReference type="PANTHER" id="PTHR31672">
    <property type="entry name" value="BNACNNG10540D PROTEIN"/>
    <property type="match status" value="1"/>
</dbReference>
<dbReference type="PANTHER" id="PTHR31672:SF13">
    <property type="entry name" value="F-BOX PROTEIN CPR30-LIKE"/>
    <property type="match status" value="1"/>
</dbReference>
<dbReference type="SUPFAM" id="SSF50965">
    <property type="entry name" value="Galactose oxidase, central domain"/>
    <property type="match status" value="1"/>
</dbReference>
<organism evidence="2 3">
    <name type="scientific">Heracleum sosnowskyi</name>
    <dbReference type="NCBI Taxonomy" id="360622"/>
    <lineage>
        <taxon>Eukaryota</taxon>
        <taxon>Viridiplantae</taxon>
        <taxon>Streptophyta</taxon>
        <taxon>Embryophyta</taxon>
        <taxon>Tracheophyta</taxon>
        <taxon>Spermatophyta</taxon>
        <taxon>Magnoliopsida</taxon>
        <taxon>eudicotyledons</taxon>
        <taxon>Gunneridae</taxon>
        <taxon>Pentapetalae</taxon>
        <taxon>asterids</taxon>
        <taxon>campanulids</taxon>
        <taxon>Apiales</taxon>
        <taxon>Apiaceae</taxon>
        <taxon>Apioideae</taxon>
        <taxon>apioid superclade</taxon>
        <taxon>Tordylieae</taxon>
        <taxon>Tordyliinae</taxon>
        <taxon>Heracleum</taxon>
    </lineage>
</organism>
<name>A0AAD8H2A7_9APIA</name>
<protein>
    <recommendedName>
        <fullName evidence="1">F-box domain-containing protein</fullName>
    </recommendedName>
</protein>